<organism evidence="2 3">
    <name type="scientific">Pseudoalteromonas rubra</name>
    <dbReference type="NCBI Taxonomy" id="43658"/>
    <lineage>
        <taxon>Bacteria</taxon>
        <taxon>Pseudomonadati</taxon>
        <taxon>Pseudomonadota</taxon>
        <taxon>Gammaproteobacteria</taxon>
        <taxon>Alteromonadales</taxon>
        <taxon>Pseudoalteromonadaceae</taxon>
        <taxon>Pseudoalteromonas</taxon>
    </lineage>
</organism>
<reference evidence="3" key="2">
    <citation type="submission" date="2019-06" db="EMBL/GenBank/DDBJ databases">
        <title>Co-occurence of chitin degradation, pigmentation and bioactivity in marine Pseudoalteromonas.</title>
        <authorList>
            <person name="Sonnenschein E.C."/>
            <person name="Bech P.K."/>
        </authorList>
    </citation>
    <scope>NUCLEOTIDE SEQUENCE [LARGE SCALE GENOMIC DNA]</scope>
    <source>
        <strain evidence="3">S2599</strain>
    </source>
</reference>
<name>A0A5S3WY65_9GAMM</name>
<evidence type="ECO:0008006" key="4">
    <source>
        <dbReference type="Google" id="ProtNLM"/>
    </source>
</evidence>
<dbReference type="Proteomes" id="UP000306719">
    <property type="component" value="Unassembled WGS sequence"/>
</dbReference>
<sequence length="95" mass="10146">MKRRFRSQLDFLSVLTISATLGFGAGLLGAVLVFITAMQSGQPEQAIVGLVVTPITSALGGTLSGTLGFPFYYWYSNKIRGQKISGKFAEIPDGD</sequence>
<dbReference type="AlphaFoldDB" id="A0A5S3WY65"/>
<gene>
    <name evidence="2" type="ORF">CWB98_15860</name>
</gene>
<proteinExistence type="predicted"/>
<keyword evidence="1" id="KW-1133">Transmembrane helix</keyword>
<evidence type="ECO:0000256" key="1">
    <source>
        <dbReference type="SAM" id="Phobius"/>
    </source>
</evidence>
<keyword evidence="1" id="KW-0812">Transmembrane</keyword>
<evidence type="ECO:0000313" key="3">
    <source>
        <dbReference type="Proteomes" id="UP000306719"/>
    </source>
</evidence>
<protein>
    <recommendedName>
        <fullName evidence="4">MotA/TolQ/ExbB proton channel domain-containing protein</fullName>
    </recommendedName>
</protein>
<dbReference type="RefSeq" id="WP_138545720.1">
    <property type="nucleotide sequence ID" value="NZ_PNCJ01000023.1"/>
</dbReference>
<reference evidence="2 3" key="1">
    <citation type="submission" date="2018-01" db="EMBL/GenBank/DDBJ databases">
        <authorList>
            <person name="Paulsen S."/>
            <person name="Gram L.K."/>
        </authorList>
    </citation>
    <scope>NUCLEOTIDE SEQUENCE [LARGE SCALE GENOMIC DNA]</scope>
    <source>
        <strain evidence="2 3">S2599</strain>
    </source>
</reference>
<keyword evidence="1" id="KW-0472">Membrane</keyword>
<evidence type="ECO:0000313" key="2">
    <source>
        <dbReference type="EMBL" id="TMP35492.1"/>
    </source>
</evidence>
<accession>A0A5S3WY65</accession>
<feature type="transmembrane region" description="Helical" evidence="1">
    <location>
        <begin position="12"/>
        <end position="35"/>
    </location>
</feature>
<feature type="transmembrane region" description="Helical" evidence="1">
    <location>
        <begin position="47"/>
        <end position="75"/>
    </location>
</feature>
<dbReference type="EMBL" id="PNCJ01000023">
    <property type="protein sequence ID" value="TMP35492.1"/>
    <property type="molecule type" value="Genomic_DNA"/>
</dbReference>
<comment type="caution">
    <text evidence="2">The sequence shown here is derived from an EMBL/GenBank/DDBJ whole genome shotgun (WGS) entry which is preliminary data.</text>
</comment>